<name>J9H0M9_9ZZZZ</name>
<protein>
    <submittedName>
        <fullName evidence="2">Uncharacterized protein</fullName>
    </submittedName>
</protein>
<comment type="caution">
    <text evidence="2">The sequence shown here is derived from an EMBL/GenBank/DDBJ whole genome shotgun (WGS) entry which is preliminary data.</text>
</comment>
<evidence type="ECO:0000256" key="1">
    <source>
        <dbReference type="SAM" id="MobiDB-lite"/>
    </source>
</evidence>
<proteinExistence type="predicted"/>
<accession>J9H0M9</accession>
<feature type="region of interest" description="Disordered" evidence="1">
    <location>
        <begin position="20"/>
        <end position="49"/>
    </location>
</feature>
<reference evidence="2" key="1">
    <citation type="journal article" date="2012" name="PLoS ONE">
        <title>Gene sets for utilization of primary and secondary nutrition supplies in the distal gut of endangered iberian lynx.</title>
        <authorList>
            <person name="Alcaide M."/>
            <person name="Messina E."/>
            <person name="Richter M."/>
            <person name="Bargiela R."/>
            <person name="Peplies J."/>
            <person name="Huws S.A."/>
            <person name="Newbold C.J."/>
            <person name="Golyshin P.N."/>
            <person name="Simon M.A."/>
            <person name="Lopez G."/>
            <person name="Yakimov M.M."/>
            <person name="Ferrer M."/>
        </authorList>
    </citation>
    <scope>NUCLEOTIDE SEQUENCE</scope>
</reference>
<dbReference type="EMBL" id="AMCI01001034">
    <property type="protein sequence ID" value="EJX06870.1"/>
    <property type="molecule type" value="Genomic_DNA"/>
</dbReference>
<sequence length="49" mass="5300">MEARGAPPLLTRAAKAEIIMMSGRHTPTPVKASVPTPGMRPMKTRSTRL</sequence>
<dbReference type="AlphaFoldDB" id="J9H0M9"/>
<organism evidence="2">
    <name type="scientific">gut metagenome</name>
    <dbReference type="NCBI Taxonomy" id="749906"/>
    <lineage>
        <taxon>unclassified sequences</taxon>
        <taxon>metagenomes</taxon>
        <taxon>organismal metagenomes</taxon>
    </lineage>
</organism>
<evidence type="ECO:0000313" key="2">
    <source>
        <dbReference type="EMBL" id="EJX06870.1"/>
    </source>
</evidence>
<gene>
    <name evidence="2" type="ORF">EVA_05023</name>
</gene>